<keyword evidence="2" id="KW-1185">Reference proteome</keyword>
<name>A0A4U0QA94_9NEIS</name>
<comment type="caution">
    <text evidence="1">The sequence shown here is derived from an EMBL/GenBank/DDBJ whole genome shotgun (WGS) entry which is preliminary data.</text>
</comment>
<sequence length="135" mass="15444">MIDFSYLPIPSQEEWGDIFYDFDVQDVHKSFFGKNHGQAIALFKKDVLSRSQDVRFMPEKVFPYYMMSFGGFVQGGEYGENSSCDVANCYIDVIESKLNQVKRVSPLVENVSLVLRFIRDDIGKFIDGFGVRGSK</sequence>
<organism evidence="1 2">
    <name type="scientific">Chitiniphilus eburneus</name>
    <dbReference type="NCBI Taxonomy" id="2571148"/>
    <lineage>
        <taxon>Bacteria</taxon>
        <taxon>Pseudomonadati</taxon>
        <taxon>Pseudomonadota</taxon>
        <taxon>Betaproteobacteria</taxon>
        <taxon>Neisseriales</taxon>
        <taxon>Chitinibacteraceae</taxon>
        <taxon>Chitiniphilus</taxon>
    </lineage>
</organism>
<accession>A0A4U0QA94</accession>
<protein>
    <submittedName>
        <fullName evidence="1">Uncharacterized protein</fullName>
    </submittedName>
</protein>
<reference evidence="1 2" key="1">
    <citation type="submission" date="2019-04" db="EMBL/GenBank/DDBJ databases">
        <title>Chitiniphilus eburnea sp. nov., a novel chitinolytic bacterium isolated from aquaculture sludge.</title>
        <authorList>
            <person name="Sheng M."/>
        </authorList>
    </citation>
    <scope>NUCLEOTIDE SEQUENCE [LARGE SCALE GENOMIC DNA]</scope>
    <source>
        <strain evidence="1 2">HX-2-15</strain>
    </source>
</reference>
<dbReference type="EMBL" id="SUMF01000002">
    <property type="protein sequence ID" value="TJZ77322.1"/>
    <property type="molecule type" value="Genomic_DNA"/>
</dbReference>
<evidence type="ECO:0000313" key="2">
    <source>
        <dbReference type="Proteomes" id="UP000310016"/>
    </source>
</evidence>
<dbReference type="AlphaFoldDB" id="A0A4U0QA94"/>
<dbReference type="OrthoDB" id="7471151at2"/>
<gene>
    <name evidence="1" type="ORF">FAZ21_02975</name>
</gene>
<dbReference type="Proteomes" id="UP000310016">
    <property type="component" value="Unassembled WGS sequence"/>
</dbReference>
<dbReference type="RefSeq" id="WP_136771798.1">
    <property type="nucleotide sequence ID" value="NZ_CP156074.1"/>
</dbReference>
<evidence type="ECO:0000313" key="1">
    <source>
        <dbReference type="EMBL" id="TJZ77322.1"/>
    </source>
</evidence>
<proteinExistence type="predicted"/>